<dbReference type="EMBL" id="FNTX01000002">
    <property type="protein sequence ID" value="SEE92556.1"/>
    <property type="molecule type" value="Genomic_DNA"/>
</dbReference>
<keyword evidence="4" id="KW-1185">Reference proteome</keyword>
<evidence type="ECO:0000313" key="3">
    <source>
        <dbReference type="EMBL" id="SEE92556.1"/>
    </source>
</evidence>
<sequence length="459" mass="47918">MGTLESMSTSRWQRQQGQISAPDTRVLRAGGFLDGALVVAILEADPEEPASVWVTVATDDEQRVAVLGPDGQSVVPGPPLPELAEALAQECQGGVTFGDVVAVAWPEDEPEDPFEPHLDVTSVPERTVVLLPGGRDGAERLATTLGITVHAVLGERAEDTDDSDDPEVGATSNASSGATEPVSTDEDPVDAAMPVAVLLVDAPGVEELDLTAEAPAAVVLERRTVYPAVTAVRGAVHTHVWGLERAVVPIAGVAPDFAEQVLGHEALADGVLAALPDADREQVLGALRGDGLAPLVTALGLPEDLVEPLNGFLDGETEAADVPGVQELEPVGLSELVRRRARTAADDARLAAQQAREDTRERAQQAAEDARRRAQRAADDARTGVAAFADAAEEPARTWAPYALAAVETVVGAALWRRASRPETGRAWAVVGKVTAGVLWAGALANVGAAVWPRLRGED</sequence>
<reference evidence="4" key="1">
    <citation type="submission" date="2016-10" db="EMBL/GenBank/DDBJ databases">
        <authorList>
            <person name="Varghese N."/>
            <person name="Submissions S."/>
        </authorList>
    </citation>
    <scope>NUCLEOTIDE SEQUENCE [LARGE SCALE GENOMIC DNA]</scope>
    <source>
        <strain evidence="4">DSM 21368</strain>
    </source>
</reference>
<feature type="coiled-coil region" evidence="1">
    <location>
        <begin position="338"/>
        <end position="380"/>
    </location>
</feature>
<name>A0A1H5MTE8_9MICO</name>
<evidence type="ECO:0000256" key="2">
    <source>
        <dbReference type="SAM" id="MobiDB-lite"/>
    </source>
</evidence>
<feature type="compositionally biased region" description="Acidic residues" evidence="2">
    <location>
        <begin position="158"/>
        <end position="167"/>
    </location>
</feature>
<protein>
    <submittedName>
        <fullName evidence="3">Uncharacterized protein</fullName>
    </submittedName>
</protein>
<organism evidence="3 4">
    <name type="scientific">Ruania alba</name>
    <dbReference type="NCBI Taxonomy" id="648782"/>
    <lineage>
        <taxon>Bacteria</taxon>
        <taxon>Bacillati</taxon>
        <taxon>Actinomycetota</taxon>
        <taxon>Actinomycetes</taxon>
        <taxon>Micrococcales</taxon>
        <taxon>Ruaniaceae</taxon>
        <taxon>Ruania</taxon>
    </lineage>
</organism>
<evidence type="ECO:0000256" key="1">
    <source>
        <dbReference type="SAM" id="Coils"/>
    </source>
</evidence>
<keyword evidence="1" id="KW-0175">Coiled coil</keyword>
<dbReference type="Proteomes" id="UP000199220">
    <property type="component" value="Unassembled WGS sequence"/>
</dbReference>
<evidence type="ECO:0000313" key="4">
    <source>
        <dbReference type="Proteomes" id="UP000199220"/>
    </source>
</evidence>
<accession>A0A1H5MTE8</accession>
<dbReference type="AlphaFoldDB" id="A0A1H5MTE8"/>
<gene>
    <name evidence="3" type="ORF">SAMN04488554_3626</name>
</gene>
<proteinExistence type="predicted"/>
<dbReference type="STRING" id="648782.SAMN04488554_3626"/>
<feature type="region of interest" description="Disordered" evidence="2">
    <location>
        <begin position="1"/>
        <end position="20"/>
    </location>
</feature>
<feature type="region of interest" description="Disordered" evidence="2">
    <location>
        <begin position="154"/>
        <end position="187"/>
    </location>
</feature>
<feature type="compositionally biased region" description="Polar residues" evidence="2">
    <location>
        <begin position="170"/>
        <end position="182"/>
    </location>
</feature>